<keyword evidence="3 7" id="KW-0812">Transmembrane</keyword>
<evidence type="ECO:0000313" key="11">
    <source>
        <dbReference type="Proteomes" id="UP001556220"/>
    </source>
</evidence>
<keyword evidence="2" id="KW-1003">Cell membrane</keyword>
<sequence>MSIRIHFSSLRRHSLMPLLVLLQVALACAILCNVLFLAWQQMEPMLAPSGVDGANLILVDGLDASDRAWTAAEVQAGTEALREVPGVRAVSASNSLPMIRGLMFAWAYQGPTGAKVGMNAYVGYDLFDTLGLQLVSGRNFLSDEYRDFGSNQGNGVLEPVIITQSLARQLFGDAQPLGKVLHIPGDTKDPGAVVVGVVRHLLRNQIGMATNGRADNTVLLPIRVAASSWLCYAVRVDPALREVALRGVRKAIRNQFGALLPVDSTPKAEFYATRRTEVFKSRRATLGLFAGVALTVVVVTVIGIMGLTGFWVQKRTRQIGIRRALGARRIDILRYFLAENALIVSVGVALGMALAYFGNAWLMRYYELPHLPWTWLPLGAVLMLLLGQLAVLSPALRAAQVPPVVATRSV</sequence>
<feature type="domain" description="ABC3 transporter permease C-terminal" evidence="8">
    <location>
        <begin position="292"/>
        <end position="403"/>
    </location>
</feature>
<dbReference type="PANTHER" id="PTHR30572:SF4">
    <property type="entry name" value="ABC TRANSPORTER PERMEASE YTRF"/>
    <property type="match status" value="1"/>
</dbReference>
<reference evidence="10 11" key="1">
    <citation type="submission" date="2024-06" db="EMBL/GenBank/DDBJ databases">
        <authorList>
            <person name="Woo H."/>
        </authorList>
    </citation>
    <scope>NUCLEOTIDE SEQUENCE [LARGE SCALE GENOMIC DNA]</scope>
    <source>
        <strain evidence="10 11">Si-c</strain>
    </source>
</reference>
<dbReference type="Pfam" id="PF12704">
    <property type="entry name" value="MacB_PCD"/>
    <property type="match status" value="1"/>
</dbReference>
<evidence type="ECO:0000256" key="2">
    <source>
        <dbReference type="ARBA" id="ARBA00022475"/>
    </source>
</evidence>
<name>A0ABV3QBX7_9GAMM</name>
<dbReference type="InterPro" id="IPR050250">
    <property type="entry name" value="Macrolide_Exporter_MacB"/>
</dbReference>
<feature type="transmembrane region" description="Helical" evidence="7">
    <location>
        <begin position="332"/>
        <end position="355"/>
    </location>
</feature>
<evidence type="ECO:0000259" key="9">
    <source>
        <dbReference type="Pfam" id="PF12704"/>
    </source>
</evidence>
<dbReference type="InterPro" id="IPR003838">
    <property type="entry name" value="ABC3_permease_C"/>
</dbReference>
<dbReference type="RefSeq" id="WP_367853267.1">
    <property type="nucleotide sequence ID" value="NZ_JBFOHK010000001.1"/>
</dbReference>
<feature type="transmembrane region" description="Helical" evidence="7">
    <location>
        <begin position="286"/>
        <end position="312"/>
    </location>
</feature>
<dbReference type="Proteomes" id="UP001556220">
    <property type="component" value="Unassembled WGS sequence"/>
</dbReference>
<keyword evidence="5 7" id="KW-0472">Membrane</keyword>
<keyword evidence="11" id="KW-1185">Reference proteome</keyword>
<evidence type="ECO:0000256" key="5">
    <source>
        <dbReference type="ARBA" id="ARBA00023136"/>
    </source>
</evidence>
<accession>A0ABV3QBX7</accession>
<proteinExistence type="inferred from homology"/>
<gene>
    <name evidence="10" type="ORF">ABQJ54_05540</name>
</gene>
<evidence type="ECO:0000256" key="3">
    <source>
        <dbReference type="ARBA" id="ARBA00022692"/>
    </source>
</evidence>
<comment type="caution">
    <text evidence="10">The sequence shown here is derived from an EMBL/GenBank/DDBJ whole genome shotgun (WGS) entry which is preliminary data.</text>
</comment>
<comment type="subcellular location">
    <subcellularLocation>
        <location evidence="1">Cell membrane</location>
        <topology evidence="1">Multi-pass membrane protein</topology>
    </subcellularLocation>
</comment>
<keyword evidence="4 7" id="KW-1133">Transmembrane helix</keyword>
<evidence type="ECO:0000256" key="1">
    <source>
        <dbReference type="ARBA" id="ARBA00004651"/>
    </source>
</evidence>
<evidence type="ECO:0000256" key="4">
    <source>
        <dbReference type="ARBA" id="ARBA00022989"/>
    </source>
</evidence>
<dbReference type="PROSITE" id="PS51257">
    <property type="entry name" value="PROKAR_LIPOPROTEIN"/>
    <property type="match status" value="1"/>
</dbReference>
<evidence type="ECO:0000313" key="10">
    <source>
        <dbReference type="EMBL" id="MEW9571207.1"/>
    </source>
</evidence>
<evidence type="ECO:0000256" key="7">
    <source>
        <dbReference type="SAM" id="Phobius"/>
    </source>
</evidence>
<protein>
    <submittedName>
        <fullName evidence="10">ABC transporter permease</fullName>
    </submittedName>
</protein>
<evidence type="ECO:0000256" key="6">
    <source>
        <dbReference type="ARBA" id="ARBA00038076"/>
    </source>
</evidence>
<dbReference type="EMBL" id="JBFOHK010000001">
    <property type="protein sequence ID" value="MEW9571207.1"/>
    <property type="molecule type" value="Genomic_DNA"/>
</dbReference>
<feature type="transmembrane region" description="Helical" evidence="7">
    <location>
        <begin position="375"/>
        <end position="392"/>
    </location>
</feature>
<evidence type="ECO:0000259" key="8">
    <source>
        <dbReference type="Pfam" id="PF02687"/>
    </source>
</evidence>
<dbReference type="Pfam" id="PF02687">
    <property type="entry name" value="FtsX"/>
    <property type="match status" value="1"/>
</dbReference>
<dbReference type="InterPro" id="IPR025857">
    <property type="entry name" value="MacB_PCD"/>
</dbReference>
<feature type="transmembrane region" description="Helical" evidence="7">
    <location>
        <begin position="20"/>
        <end position="39"/>
    </location>
</feature>
<organism evidence="10 11">
    <name type="scientific">Rhodanobacter lycopersici</name>
    <dbReference type="NCBI Taxonomy" id="3162487"/>
    <lineage>
        <taxon>Bacteria</taxon>
        <taxon>Pseudomonadati</taxon>
        <taxon>Pseudomonadota</taxon>
        <taxon>Gammaproteobacteria</taxon>
        <taxon>Lysobacterales</taxon>
        <taxon>Rhodanobacteraceae</taxon>
        <taxon>Rhodanobacter</taxon>
    </lineage>
</organism>
<dbReference type="PANTHER" id="PTHR30572">
    <property type="entry name" value="MEMBRANE COMPONENT OF TRANSPORTER-RELATED"/>
    <property type="match status" value="1"/>
</dbReference>
<comment type="similarity">
    <text evidence="6">Belongs to the ABC-4 integral membrane protein family.</text>
</comment>
<feature type="domain" description="MacB-like periplasmic core" evidence="9">
    <location>
        <begin position="25"/>
        <end position="238"/>
    </location>
</feature>